<dbReference type="PROSITE" id="PS50112">
    <property type="entry name" value="PAS"/>
    <property type="match status" value="1"/>
</dbReference>
<dbReference type="InterPro" id="IPR001789">
    <property type="entry name" value="Sig_transdc_resp-reg_receiver"/>
</dbReference>
<dbReference type="InterPro" id="IPR005467">
    <property type="entry name" value="His_kinase_dom"/>
</dbReference>
<dbReference type="RefSeq" id="WP_175459798.1">
    <property type="nucleotide sequence ID" value="NZ_FNWL01000006.1"/>
</dbReference>
<dbReference type="Gene3D" id="3.30.450.20">
    <property type="entry name" value="PAS domain"/>
    <property type="match status" value="1"/>
</dbReference>
<dbReference type="EC" id="2.7.13.3" evidence="2"/>
<dbReference type="InterPro" id="IPR011006">
    <property type="entry name" value="CheY-like_superfamily"/>
</dbReference>
<dbReference type="CDD" id="cd00130">
    <property type="entry name" value="PAS"/>
    <property type="match status" value="1"/>
</dbReference>
<dbReference type="InterPro" id="IPR029016">
    <property type="entry name" value="GAF-like_dom_sf"/>
</dbReference>
<dbReference type="EMBL" id="FNWL01000006">
    <property type="protein sequence ID" value="SEH18104.1"/>
    <property type="molecule type" value="Genomic_DNA"/>
</dbReference>
<dbReference type="OrthoDB" id="8127at2157"/>
<dbReference type="Pfam" id="PF00512">
    <property type="entry name" value="HisKA"/>
    <property type="match status" value="1"/>
</dbReference>
<comment type="caution">
    <text evidence="6">Lacks conserved residue(s) required for the propagation of feature annotation.</text>
</comment>
<evidence type="ECO:0000259" key="7">
    <source>
        <dbReference type="PROSITE" id="PS50109"/>
    </source>
</evidence>
<dbReference type="PROSITE" id="PS50113">
    <property type="entry name" value="PAC"/>
    <property type="match status" value="1"/>
</dbReference>
<sequence length="622" mass="69046">MKSPIRVLYIDGDPQFADLTATRLERADERIEVITESNTADAIELLAAEGPKIDCLITEYELPGMDSSALLKLVRRERDELPIILFTDLDDEELTIDAVTTGITEYLSKTGSDHHDVLADRIIDAVEWYRKTPVGDRSDPQVQELADRSNDVLWMYSADWNDLLFVNAAVEPIFGTTPEQLHTAPTRFLDAVHPEDRKRVKTVMDTLSAGEPAEFEYRINEAEDYPRWVWVQAEPIFDQNGAVDRIVGITRNITAHKERERTLHALNEVAVDLNGCDSAEAIYDRTIAASESLLQFDLSVIDIEEDGYLTKAAISEDIVPMNTTTMSIEEGIAGKTYRTGTSLLIDDIDVYPDANPQGPFRSAISIPIGNHGVFQAVAEEPAAFDAVDLELAELLTSHAASALERLERERRLRHQNERLEEFTRIVSHDLRNPMNVLGGSLAYARENCECECESTHLATAAEELARMETIVEDTLVLAREGQLVDEMKAVHLQLIARTCWGNLETASATLVVADDATIRADRDRLHHVFENLYRNAVEYGGPEVTVRVGGLDGGFYVADDGPGIPANDRERVFDPEYTETNSSGFGLAIVHQVADAHGWTVEATESTAGGARFEFSGVETID</sequence>
<dbReference type="SUPFAM" id="SSF55874">
    <property type="entry name" value="ATPase domain of HSP90 chaperone/DNA topoisomerase II/histidine kinase"/>
    <property type="match status" value="1"/>
</dbReference>
<dbReference type="SUPFAM" id="SSF55781">
    <property type="entry name" value="GAF domain-like"/>
    <property type="match status" value="1"/>
</dbReference>
<evidence type="ECO:0000256" key="1">
    <source>
        <dbReference type="ARBA" id="ARBA00000085"/>
    </source>
</evidence>
<dbReference type="InterPro" id="IPR035965">
    <property type="entry name" value="PAS-like_dom_sf"/>
</dbReference>
<dbReference type="CDD" id="cd00075">
    <property type="entry name" value="HATPase"/>
    <property type="match status" value="1"/>
</dbReference>
<accession>A0A1H6G7Z6</accession>
<feature type="domain" description="Histidine kinase" evidence="7">
    <location>
        <begin position="425"/>
        <end position="616"/>
    </location>
</feature>
<dbReference type="InterPro" id="IPR013655">
    <property type="entry name" value="PAS_fold_3"/>
</dbReference>
<dbReference type="Gene3D" id="3.40.50.2300">
    <property type="match status" value="1"/>
</dbReference>
<dbReference type="InterPro" id="IPR000014">
    <property type="entry name" value="PAS"/>
</dbReference>
<dbReference type="SMART" id="SM00086">
    <property type="entry name" value="PAC"/>
    <property type="match status" value="1"/>
</dbReference>
<keyword evidence="4" id="KW-0418">Kinase</keyword>
<dbReference type="InterPro" id="IPR050736">
    <property type="entry name" value="Sensor_HK_Regulatory"/>
</dbReference>
<keyword evidence="12" id="KW-1185">Reference proteome</keyword>
<dbReference type="Pfam" id="PF08447">
    <property type="entry name" value="PAS_3"/>
    <property type="match status" value="1"/>
</dbReference>
<protein>
    <recommendedName>
        <fullName evidence="2">histidine kinase</fullName>
        <ecNumber evidence="2">2.7.13.3</ecNumber>
    </recommendedName>
</protein>
<dbReference type="Pfam" id="PF02518">
    <property type="entry name" value="HATPase_c"/>
    <property type="match status" value="1"/>
</dbReference>
<dbReference type="CDD" id="cd00082">
    <property type="entry name" value="HisKA"/>
    <property type="match status" value="1"/>
</dbReference>
<dbReference type="InterPro" id="IPR003594">
    <property type="entry name" value="HATPase_dom"/>
</dbReference>
<dbReference type="SMART" id="SM00387">
    <property type="entry name" value="HATPase_c"/>
    <property type="match status" value="1"/>
</dbReference>
<proteinExistence type="predicted"/>
<evidence type="ECO:0000313" key="12">
    <source>
        <dbReference type="Proteomes" id="UP000199112"/>
    </source>
</evidence>
<dbReference type="InterPro" id="IPR036890">
    <property type="entry name" value="HATPase_C_sf"/>
</dbReference>
<evidence type="ECO:0000256" key="2">
    <source>
        <dbReference type="ARBA" id="ARBA00012438"/>
    </source>
</evidence>
<dbReference type="Pfam" id="PF00072">
    <property type="entry name" value="Response_reg"/>
    <property type="match status" value="1"/>
</dbReference>
<evidence type="ECO:0000313" key="11">
    <source>
        <dbReference type="EMBL" id="SEH18104.1"/>
    </source>
</evidence>
<evidence type="ECO:0000256" key="6">
    <source>
        <dbReference type="PROSITE-ProRule" id="PRU00169"/>
    </source>
</evidence>
<dbReference type="SUPFAM" id="SSF55785">
    <property type="entry name" value="PYP-like sensor domain (PAS domain)"/>
    <property type="match status" value="1"/>
</dbReference>
<comment type="catalytic activity">
    <reaction evidence="1">
        <text>ATP + protein L-histidine = ADP + protein N-phospho-L-histidine.</text>
        <dbReference type="EC" id="2.7.13.3"/>
    </reaction>
</comment>
<feature type="domain" description="PAC" evidence="10">
    <location>
        <begin position="213"/>
        <end position="265"/>
    </location>
</feature>
<dbReference type="InterPro" id="IPR036097">
    <property type="entry name" value="HisK_dim/P_sf"/>
</dbReference>
<dbReference type="Proteomes" id="UP000199112">
    <property type="component" value="Unassembled WGS sequence"/>
</dbReference>
<feature type="domain" description="PAS" evidence="9">
    <location>
        <begin position="138"/>
        <end position="211"/>
    </location>
</feature>
<dbReference type="InterPro" id="IPR000700">
    <property type="entry name" value="PAS-assoc_C"/>
</dbReference>
<keyword evidence="5" id="KW-0902">Two-component regulatory system</keyword>
<keyword evidence="3" id="KW-0808">Transferase</keyword>
<dbReference type="Gene3D" id="3.30.450.40">
    <property type="match status" value="1"/>
</dbReference>
<dbReference type="SUPFAM" id="SSF52172">
    <property type="entry name" value="CheY-like"/>
    <property type="match status" value="1"/>
</dbReference>
<dbReference type="PANTHER" id="PTHR43711:SF1">
    <property type="entry name" value="HISTIDINE KINASE 1"/>
    <property type="match status" value="1"/>
</dbReference>
<evidence type="ECO:0000256" key="4">
    <source>
        <dbReference type="ARBA" id="ARBA00022777"/>
    </source>
</evidence>
<dbReference type="SMART" id="SM00448">
    <property type="entry name" value="REC"/>
    <property type="match status" value="1"/>
</dbReference>
<evidence type="ECO:0000259" key="8">
    <source>
        <dbReference type="PROSITE" id="PS50110"/>
    </source>
</evidence>
<dbReference type="Gene3D" id="1.10.287.130">
    <property type="match status" value="1"/>
</dbReference>
<dbReference type="CDD" id="cd00156">
    <property type="entry name" value="REC"/>
    <property type="match status" value="1"/>
</dbReference>
<evidence type="ECO:0000259" key="10">
    <source>
        <dbReference type="PROSITE" id="PS50113"/>
    </source>
</evidence>
<reference evidence="12" key="1">
    <citation type="submission" date="2016-10" db="EMBL/GenBank/DDBJ databases">
        <authorList>
            <person name="Varghese N."/>
            <person name="Submissions S."/>
        </authorList>
    </citation>
    <scope>NUCLEOTIDE SEQUENCE [LARGE SCALE GENOMIC DNA]</scope>
    <source>
        <strain evidence="12">CGMCC 1.8981</strain>
    </source>
</reference>
<gene>
    <name evidence="11" type="ORF">SAMN04487967_3630</name>
</gene>
<organism evidence="11 12">
    <name type="scientific">Natronorubrum sediminis</name>
    <dbReference type="NCBI Taxonomy" id="640943"/>
    <lineage>
        <taxon>Archaea</taxon>
        <taxon>Methanobacteriati</taxon>
        <taxon>Methanobacteriota</taxon>
        <taxon>Stenosarchaea group</taxon>
        <taxon>Halobacteria</taxon>
        <taxon>Halobacteriales</taxon>
        <taxon>Natrialbaceae</taxon>
        <taxon>Natronorubrum</taxon>
    </lineage>
</organism>
<dbReference type="InterPro" id="IPR003661">
    <property type="entry name" value="HisK_dim/P_dom"/>
</dbReference>
<dbReference type="GO" id="GO:0000155">
    <property type="term" value="F:phosphorelay sensor kinase activity"/>
    <property type="evidence" value="ECO:0007669"/>
    <property type="project" value="InterPro"/>
</dbReference>
<feature type="domain" description="Response regulatory" evidence="8">
    <location>
        <begin position="6"/>
        <end position="124"/>
    </location>
</feature>
<dbReference type="SMART" id="SM00065">
    <property type="entry name" value="GAF"/>
    <property type="match status" value="1"/>
</dbReference>
<dbReference type="PANTHER" id="PTHR43711">
    <property type="entry name" value="TWO-COMPONENT HISTIDINE KINASE"/>
    <property type="match status" value="1"/>
</dbReference>
<dbReference type="InterPro" id="IPR001610">
    <property type="entry name" value="PAC"/>
</dbReference>
<dbReference type="NCBIfam" id="TIGR00229">
    <property type="entry name" value="sensory_box"/>
    <property type="match status" value="1"/>
</dbReference>
<dbReference type="InterPro" id="IPR003018">
    <property type="entry name" value="GAF"/>
</dbReference>
<dbReference type="Pfam" id="PF13185">
    <property type="entry name" value="GAF_2"/>
    <property type="match status" value="1"/>
</dbReference>
<evidence type="ECO:0000256" key="3">
    <source>
        <dbReference type="ARBA" id="ARBA00022679"/>
    </source>
</evidence>
<dbReference type="PROSITE" id="PS50110">
    <property type="entry name" value="RESPONSE_REGULATORY"/>
    <property type="match status" value="1"/>
</dbReference>
<evidence type="ECO:0000256" key="5">
    <source>
        <dbReference type="ARBA" id="ARBA00023012"/>
    </source>
</evidence>
<dbReference type="Gene3D" id="3.30.565.10">
    <property type="entry name" value="Histidine kinase-like ATPase, C-terminal domain"/>
    <property type="match status" value="1"/>
</dbReference>
<dbReference type="PROSITE" id="PS50109">
    <property type="entry name" value="HIS_KIN"/>
    <property type="match status" value="1"/>
</dbReference>
<dbReference type="SUPFAM" id="SSF47384">
    <property type="entry name" value="Homodimeric domain of signal transducing histidine kinase"/>
    <property type="match status" value="1"/>
</dbReference>
<name>A0A1H6G7Z6_9EURY</name>
<dbReference type="SMART" id="SM00388">
    <property type="entry name" value="HisKA"/>
    <property type="match status" value="1"/>
</dbReference>
<dbReference type="AlphaFoldDB" id="A0A1H6G7Z6"/>
<evidence type="ECO:0000259" key="9">
    <source>
        <dbReference type="PROSITE" id="PS50112"/>
    </source>
</evidence>